<evidence type="ECO:0000313" key="2">
    <source>
        <dbReference type="EMBL" id="TMQ67615.1"/>
    </source>
</evidence>
<feature type="transmembrane region" description="Helical" evidence="1">
    <location>
        <begin position="379"/>
        <end position="397"/>
    </location>
</feature>
<dbReference type="EMBL" id="VBOY01000035">
    <property type="protein sequence ID" value="TMQ67615.1"/>
    <property type="molecule type" value="Genomic_DNA"/>
</dbReference>
<dbReference type="InterPro" id="IPR001036">
    <property type="entry name" value="Acrflvin-R"/>
</dbReference>
<dbReference type="Gene3D" id="1.20.1640.10">
    <property type="entry name" value="Multidrug efflux transporter AcrB transmembrane domain"/>
    <property type="match status" value="1"/>
</dbReference>
<dbReference type="SUPFAM" id="SSF82866">
    <property type="entry name" value="Multidrug efflux transporter AcrB transmembrane domain"/>
    <property type="match status" value="1"/>
</dbReference>
<dbReference type="SUPFAM" id="SSF82693">
    <property type="entry name" value="Multidrug efflux transporter AcrB pore domain, PN1, PN2, PC1 and PC2 subdomains"/>
    <property type="match status" value="2"/>
</dbReference>
<dbReference type="GO" id="GO:0005886">
    <property type="term" value="C:plasma membrane"/>
    <property type="evidence" value="ECO:0007669"/>
    <property type="project" value="TreeGrafter"/>
</dbReference>
<dbReference type="GO" id="GO:0042910">
    <property type="term" value="F:xenobiotic transmembrane transporter activity"/>
    <property type="evidence" value="ECO:0007669"/>
    <property type="project" value="TreeGrafter"/>
</dbReference>
<accession>A0A538TVH1</accession>
<dbReference type="PANTHER" id="PTHR32063">
    <property type="match status" value="1"/>
</dbReference>
<keyword evidence="1" id="KW-1133">Transmembrane helix</keyword>
<comment type="caution">
    <text evidence="2">The sequence shown here is derived from an EMBL/GenBank/DDBJ whole genome shotgun (WGS) entry which is preliminary data.</text>
</comment>
<keyword evidence="1" id="KW-0812">Transmembrane</keyword>
<gene>
    <name evidence="2" type="ORF">E6K78_04330</name>
</gene>
<dbReference type="AlphaFoldDB" id="A0A538TVH1"/>
<dbReference type="Proteomes" id="UP000316609">
    <property type="component" value="Unassembled WGS sequence"/>
</dbReference>
<dbReference type="InterPro" id="IPR027463">
    <property type="entry name" value="AcrB_DN_DC_subdom"/>
</dbReference>
<protein>
    <submittedName>
        <fullName evidence="2">Efflux RND transporter permease subunit</fullName>
    </submittedName>
</protein>
<evidence type="ECO:0000256" key="1">
    <source>
        <dbReference type="SAM" id="Phobius"/>
    </source>
</evidence>
<dbReference type="PRINTS" id="PR00702">
    <property type="entry name" value="ACRIFLAVINRP"/>
</dbReference>
<dbReference type="Gene3D" id="3.30.70.1430">
    <property type="entry name" value="Multidrug efflux transporter AcrB pore domain"/>
    <property type="match status" value="1"/>
</dbReference>
<sequence>MVVPTAAGGTSPARTRGCSECTRWGDAQEGGSEAMLRSLVQSSLKSPLVVIALAAALVVLGSARLRDMPVDVLPEFSVPYVEIQTESLGLSAEEVEQLITVPMEQDLLNGLPWLQTIRSESVPGLSSIVLVFEPRTNLMRARQMVSERLTQAVALPHVSRPPVMLQPMSATSRVMIVGLSSQSLSPIQMSVLARWTIVPRLMGVPGVANVVIWGQRDRQLQVQVDPKRLQAHGTSLLKVLETTGNALWVSSLTFVDASTPGTSGFIDTNNQRIGIRHILPIVSPAGLSQVPIDGSSLRLGDVADVVEDHQPLIGDALTKNGPGLLLVVEKFPGANSLNVTRGVEEALSELGPGLSGMDMDSNVFRPADFIETATRNVRLAAILGFLLVALALCALFFEWRAAFVSLVSIPLSLLAAGLVLHLTGATLNTIVLAGLAIA</sequence>
<keyword evidence="1" id="KW-0472">Membrane</keyword>
<feature type="transmembrane region" description="Helical" evidence="1">
    <location>
        <begin position="409"/>
        <end position="437"/>
    </location>
</feature>
<evidence type="ECO:0000313" key="3">
    <source>
        <dbReference type="Proteomes" id="UP000316609"/>
    </source>
</evidence>
<dbReference type="Gene3D" id="3.30.2090.10">
    <property type="entry name" value="Multidrug efflux transporter AcrB TolC docking domain, DN and DC subdomains"/>
    <property type="match status" value="1"/>
</dbReference>
<feature type="transmembrane region" description="Helical" evidence="1">
    <location>
        <begin position="44"/>
        <end position="63"/>
    </location>
</feature>
<reference evidence="2 3" key="1">
    <citation type="journal article" date="2019" name="Nat. Microbiol.">
        <title>Mediterranean grassland soil C-N compound turnover is dependent on rainfall and depth, and is mediated by genomically divergent microorganisms.</title>
        <authorList>
            <person name="Diamond S."/>
            <person name="Andeer P.F."/>
            <person name="Li Z."/>
            <person name="Crits-Christoph A."/>
            <person name="Burstein D."/>
            <person name="Anantharaman K."/>
            <person name="Lane K.R."/>
            <person name="Thomas B.C."/>
            <person name="Pan C."/>
            <person name="Northen T.R."/>
            <person name="Banfield J.F."/>
        </authorList>
    </citation>
    <scope>NUCLEOTIDE SEQUENCE [LARGE SCALE GENOMIC DNA]</scope>
    <source>
        <strain evidence="2">WS_8</strain>
    </source>
</reference>
<proteinExistence type="predicted"/>
<name>A0A538TVH1_UNCEI</name>
<feature type="non-terminal residue" evidence="2">
    <location>
        <position position="438"/>
    </location>
</feature>
<organism evidence="2 3">
    <name type="scientific">Eiseniibacteriota bacterium</name>
    <dbReference type="NCBI Taxonomy" id="2212470"/>
    <lineage>
        <taxon>Bacteria</taxon>
        <taxon>Candidatus Eiseniibacteriota</taxon>
    </lineage>
</organism>
<dbReference type="Pfam" id="PF00873">
    <property type="entry name" value="ACR_tran"/>
    <property type="match status" value="1"/>
</dbReference>
<dbReference type="PANTHER" id="PTHR32063:SF4">
    <property type="entry name" value="SLR6043 PROTEIN"/>
    <property type="match status" value="1"/>
</dbReference>
<dbReference type="Gene3D" id="3.30.70.1320">
    <property type="entry name" value="Multidrug efflux transporter AcrB pore domain like"/>
    <property type="match status" value="1"/>
</dbReference>